<dbReference type="Proteomes" id="UP001523216">
    <property type="component" value="Unassembled WGS sequence"/>
</dbReference>
<proteinExistence type="predicted"/>
<dbReference type="EMBL" id="JAMQOL010000031">
    <property type="protein sequence ID" value="MCM4080401.1"/>
    <property type="molecule type" value="Genomic_DNA"/>
</dbReference>
<sequence length="196" mass="21574">MPRLVPCLVALRADFDEVFPDRKNSSDGWIADGLHDSTSDHQPDGRGLVHAIDVDAGLGEGFTMRDVVALIVQRCANGLEERLTYVIHDRVIWSSSRGWKPKAYTGSNPHTQHAHFSASALPAREQDTRSWHLEGVPMALTAEDKKWIAAEIRKVVTGDADPTARVYSLGGLAAITERRTAEIRDVLKVIEGKLDA</sequence>
<dbReference type="RefSeq" id="WP_251800191.1">
    <property type="nucleotide sequence ID" value="NZ_JAMQOL010000031.1"/>
</dbReference>
<gene>
    <name evidence="1" type="ORF">LXN57_22730</name>
</gene>
<evidence type="ECO:0000313" key="1">
    <source>
        <dbReference type="EMBL" id="MCM4080401.1"/>
    </source>
</evidence>
<organism evidence="1 2">
    <name type="scientific">Paractinoplanes hotanensis</name>
    <dbReference type="NCBI Taxonomy" id="2906497"/>
    <lineage>
        <taxon>Bacteria</taxon>
        <taxon>Bacillati</taxon>
        <taxon>Actinomycetota</taxon>
        <taxon>Actinomycetes</taxon>
        <taxon>Micromonosporales</taxon>
        <taxon>Micromonosporaceae</taxon>
        <taxon>Paractinoplanes</taxon>
    </lineage>
</organism>
<accession>A0ABT0Y2Z1</accession>
<protein>
    <submittedName>
        <fullName evidence="1">Uncharacterized protein</fullName>
    </submittedName>
</protein>
<comment type="caution">
    <text evidence="1">The sequence shown here is derived from an EMBL/GenBank/DDBJ whole genome shotgun (WGS) entry which is preliminary data.</text>
</comment>
<keyword evidence="2" id="KW-1185">Reference proteome</keyword>
<reference evidence="1 2" key="1">
    <citation type="submission" date="2022-06" db="EMBL/GenBank/DDBJ databases">
        <title>Actinoplanes abujensis sp. nov., isolated from Nigerian arid soil.</title>
        <authorList>
            <person name="Ding P."/>
        </authorList>
    </citation>
    <scope>NUCLEOTIDE SEQUENCE [LARGE SCALE GENOMIC DNA]</scope>
    <source>
        <strain evidence="2">TRM88002</strain>
    </source>
</reference>
<name>A0ABT0Y2Z1_9ACTN</name>
<evidence type="ECO:0000313" key="2">
    <source>
        <dbReference type="Proteomes" id="UP001523216"/>
    </source>
</evidence>